<feature type="active site" description="For GATase activity" evidence="8">
    <location>
        <position position="2"/>
    </location>
</feature>
<dbReference type="PANTHER" id="PTHR43284">
    <property type="entry name" value="ASPARAGINE SYNTHETASE (GLUTAMINE-HYDROLYZING)"/>
    <property type="match status" value="1"/>
</dbReference>
<dbReference type="STRING" id="314283.MED297_04884"/>
<evidence type="ECO:0000256" key="1">
    <source>
        <dbReference type="ARBA" id="ARBA00005187"/>
    </source>
</evidence>
<evidence type="ECO:0000256" key="2">
    <source>
        <dbReference type="ARBA" id="ARBA00005752"/>
    </source>
</evidence>
<comment type="similarity">
    <text evidence="2">Belongs to the asparagine synthetase family.</text>
</comment>
<dbReference type="InterPro" id="IPR001962">
    <property type="entry name" value="Asn_synthase"/>
</dbReference>
<reference evidence="12 13" key="1">
    <citation type="submission" date="2006-02" db="EMBL/GenBank/DDBJ databases">
        <authorList>
            <person name="Pinhassi J."/>
            <person name="Pedros-Alio C."/>
            <person name="Ferriera S."/>
            <person name="Johnson J."/>
            <person name="Kravitz S."/>
            <person name="Halpern A."/>
            <person name="Remington K."/>
            <person name="Beeson K."/>
            <person name="Tran B."/>
            <person name="Rogers Y.-H."/>
            <person name="Friedman R."/>
            <person name="Venter J.C."/>
        </authorList>
    </citation>
    <scope>NUCLEOTIDE SEQUENCE [LARGE SCALE GENOMIC DNA]</scope>
    <source>
        <strain evidence="12 13">MED297</strain>
    </source>
</reference>
<dbReference type="RefSeq" id="WP_008047986.1">
    <property type="nucleotide sequence ID" value="NZ_CH724154.1"/>
</dbReference>
<dbReference type="InterPro" id="IPR006426">
    <property type="entry name" value="Asn_synth_AEB"/>
</dbReference>
<dbReference type="Gene3D" id="3.40.50.620">
    <property type="entry name" value="HUPs"/>
    <property type="match status" value="2"/>
</dbReference>
<dbReference type="GO" id="GO:0005524">
    <property type="term" value="F:ATP binding"/>
    <property type="evidence" value="ECO:0007669"/>
    <property type="project" value="UniProtKB-KW"/>
</dbReference>
<keyword evidence="4 9" id="KW-0547">Nucleotide-binding</keyword>
<evidence type="ECO:0000313" key="13">
    <source>
        <dbReference type="Proteomes" id="UP000005953"/>
    </source>
</evidence>
<comment type="pathway">
    <text evidence="1">Amino-acid biosynthesis; L-asparagine biosynthesis; L-asparagine from L-aspartate (L-Gln route): step 1/1.</text>
</comment>
<protein>
    <recommendedName>
        <fullName evidence="3">asparagine synthase (glutamine-hydrolyzing)</fullName>
        <ecNumber evidence="3">6.3.5.4</ecNumber>
    </recommendedName>
</protein>
<dbReference type="GO" id="GO:0006529">
    <property type="term" value="P:asparagine biosynthetic process"/>
    <property type="evidence" value="ECO:0007669"/>
    <property type="project" value="UniProtKB-KW"/>
</dbReference>
<organism evidence="12 13">
    <name type="scientific">Reinekea blandensis MED297</name>
    <dbReference type="NCBI Taxonomy" id="314283"/>
    <lineage>
        <taxon>Bacteria</taxon>
        <taxon>Pseudomonadati</taxon>
        <taxon>Pseudomonadota</taxon>
        <taxon>Gammaproteobacteria</taxon>
        <taxon>Oceanospirillales</taxon>
        <taxon>Saccharospirillaceae</taxon>
        <taxon>Reinekea</taxon>
    </lineage>
</organism>
<gene>
    <name evidence="12" type="ORF">MED297_04884</name>
</gene>
<dbReference type="EMBL" id="AAOE01000028">
    <property type="protein sequence ID" value="EAR07957.1"/>
    <property type="molecule type" value="Genomic_DNA"/>
</dbReference>
<dbReference type="InterPro" id="IPR017932">
    <property type="entry name" value="GATase_2_dom"/>
</dbReference>
<comment type="catalytic activity">
    <reaction evidence="7">
        <text>L-aspartate + L-glutamine + ATP + H2O = L-asparagine + L-glutamate + AMP + diphosphate + H(+)</text>
        <dbReference type="Rhea" id="RHEA:12228"/>
        <dbReference type="ChEBI" id="CHEBI:15377"/>
        <dbReference type="ChEBI" id="CHEBI:15378"/>
        <dbReference type="ChEBI" id="CHEBI:29985"/>
        <dbReference type="ChEBI" id="CHEBI:29991"/>
        <dbReference type="ChEBI" id="CHEBI:30616"/>
        <dbReference type="ChEBI" id="CHEBI:33019"/>
        <dbReference type="ChEBI" id="CHEBI:58048"/>
        <dbReference type="ChEBI" id="CHEBI:58359"/>
        <dbReference type="ChEBI" id="CHEBI:456215"/>
        <dbReference type="EC" id="6.3.5.4"/>
    </reaction>
</comment>
<evidence type="ECO:0000256" key="3">
    <source>
        <dbReference type="ARBA" id="ARBA00012737"/>
    </source>
</evidence>
<feature type="site" description="Important for beta-aspartyl-AMP intermediate formation" evidence="10">
    <location>
        <position position="367"/>
    </location>
</feature>
<evidence type="ECO:0000256" key="7">
    <source>
        <dbReference type="ARBA" id="ARBA00048741"/>
    </source>
</evidence>
<dbReference type="PROSITE" id="PS51278">
    <property type="entry name" value="GATASE_TYPE_2"/>
    <property type="match status" value="1"/>
</dbReference>
<dbReference type="SUPFAM" id="SSF52402">
    <property type="entry name" value="Adenine nucleotide alpha hydrolases-like"/>
    <property type="match status" value="1"/>
</dbReference>
<dbReference type="OrthoDB" id="9763290at2"/>
<accession>A4BIU0</accession>
<evidence type="ECO:0000256" key="4">
    <source>
        <dbReference type="ARBA" id="ARBA00022741"/>
    </source>
</evidence>
<keyword evidence="8" id="KW-0028">Amino-acid biosynthesis</keyword>
<dbReference type="InterPro" id="IPR029055">
    <property type="entry name" value="Ntn_hydrolases_N"/>
</dbReference>
<keyword evidence="5 9" id="KW-0067">ATP-binding</keyword>
<dbReference type="PANTHER" id="PTHR43284:SF1">
    <property type="entry name" value="ASPARAGINE SYNTHETASE"/>
    <property type="match status" value="1"/>
</dbReference>
<evidence type="ECO:0000256" key="5">
    <source>
        <dbReference type="ARBA" id="ARBA00022840"/>
    </source>
</evidence>
<sequence length="638" mass="71765">MCGFAGKYSPGATVSAQAQQLLLSAMLSPISHRGPDETGYYCDEQVALAHCRLSIVDPAHGQQPMVDPSSQVVLVYNGEVFNHPELRQTLTRLGHQFTTHCDTEVVLRAYLEYGQSFVQHLNGQFAIVIWDPREQQLLLVRDRVGICPLFYSDTRDGILFGSEVKAIIPAMMDSPRLNLAVLDEIFTCWTPLGSETVFANIQTVQPGEMICLSHGRRQHWKYWSFDYSPQKNAMSETEWAASLHEELTDAVRIRLRSDVPVGAYLSGGLDSSIITTLINRLSPERLNTYSLGFSDPDVDERCYQRMLIESLNVSHTECHVTEEDICDAFAESVWHAETPMLRAAPVPMGLLSAKVNAAGFKVVLTGEGADEVFGGYDLFKETKIRQFWSRQPQSESRPLLLKKLYQYLQLPAQGQAEYLRAFFNVMLDQPDHVLYSHMPRWTTTAKAKQFYSDDLNAALQTSALSRAEKILSSGSSMSSFQRAQYIESTLLMPGYLLSTQGDRMLSMHSVEGRFPFLDHRVIELASRLPDALKMKVLNEKYLLKKAFASQLPPAIAQRSKQPYRAPDARLLKVLVERDDIREGLSESRIRAKGLFSAHKVQRLMRKARSKPLNTSESQALIGIISTQILTESFGLTTL</sequence>
<proteinExistence type="inferred from homology"/>
<dbReference type="NCBIfam" id="TIGR01536">
    <property type="entry name" value="asn_synth_AEB"/>
    <property type="match status" value="1"/>
</dbReference>
<keyword evidence="13" id="KW-1185">Reference proteome</keyword>
<evidence type="ECO:0000256" key="6">
    <source>
        <dbReference type="ARBA" id="ARBA00022962"/>
    </source>
</evidence>
<feature type="binding site" evidence="9">
    <location>
        <position position="102"/>
    </location>
    <ligand>
        <name>L-glutamine</name>
        <dbReference type="ChEBI" id="CHEBI:58359"/>
    </ligand>
</feature>
<evidence type="ECO:0000313" key="12">
    <source>
        <dbReference type="EMBL" id="EAR07957.1"/>
    </source>
</evidence>
<dbReference type="SUPFAM" id="SSF56235">
    <property type="entry name" value="N-terminal nucleophile aminohydrolases (Ntn hydrolases)"/>
    <property type="match status" value="1"/>
</dbReference>
<dbReference type="Gene3D" id="3.60.20.10">
    <property type="entry name" value="Glutamine Phosphoribosylpyrophosphate, subunit 1, domain 1"/>
    <property type="match status" value="1"/>
</dbReference>
<dbReference type="EC" id="6.3.5.4" evidence="3"/>
<dbReference type="CDD" id="cd01991">
    <property type="entry name" value="Asn_synthase_B_C"/>
    <property type="match status" value="1"/>
</dbReference>
<keyword evidence="6 8" id="KW-0315">Glutamine amidotransferase</keyword>
<dbReference type="GO" id="GO:0004066">
    <property type="term" value="F:asparagine synthase (glutamine-hydrolyzing) activity"/>
    <property type="evidence" value="ECO:0007669"/>
    <property type="project" value="UniProtKB-EC"/>
</dbReference>
<dbReference type="Pfam" id="PF00733">
    <property type="entry name" value="Asn_synthase"/>
    <property type="match status" value="1"/>
</dbReference>
<dbReference type="Pfam" id="PF13537">
    <property type="entry name" value="GATase_7"/>
    <property type="match status" value="1"/>
</dbReference>
<dbReference type="PIRSF" id="PIRSF001589">
    <property type="entry name" value="Asn_synthetase_glu-h"/>
    <property type="match status" value="1"/>
</dbReference>
<dbReference type="InterPro" id="IPR014729">
    <property type="entry name" value="Rossmann-like_a/b/a_fold"/>
</dbReference>
<evidence type="ECO:0000256" key="9">
    <source>
        <dbReference type="PIRSR" id="PIRSR001589-2"/>
    </source>
</evidence>
<name>A4BIU0_9GAMM</name>
<dbReference type="AlphaFoldDB" id="A4BIU0"/>
<evidence type="ECO:0000256" key="8">
    <source>
        <dbReference type="PIRSR" id="PIRSR001589-1"/>
    </source>
</evidence>
<keyword evidence="8" id="KW-0061">Asparagine biosynthesis</keyword>
<evidence type="ECO:0000256" key="10">
    <source>
        <dbReference type="PIRSR" id="PIRSR001589-3"/>
    </source>
</evidence>
<comment type="caution">
    <text evidence="12">The sequence shown here is derived from an EMBL/GenBank/DDBJ whole genome shotgun (WGS) entry which is preliminary data.</text>
</comment>
<evidence type="ECO:0000259" key="11">
    <source>
        <dbReference type="PROSITE" id="PS51278"/>
    </source>
</evidence>
<dbReference type="HOGENOM" id="CLU_014658_3_1_6"/>
<feature type="domain" description="Glutamine amidotransferase type-2" evidence="11">
    <location>
        <begin position="2"/>
        <end position="215"/>
    </location>
</feature>
<dbReference type="InterPro" id="IPR033738">
    <property type="entry name" value="AsnB_N"/>
</dbReference>
<dbReference type="CDD" id="cd00712">
    <property type="entry name" value="AsnB"/>
    <property type="match status" value="1"/>
</dbReference>
<dbReference type="Proteomes" id="UP000005953">
    <property type="component" value="Unassembled WGS sequence"/>
</dbReference>
<dbReference type="GO" id="GO:0005829">
    <property type="term" value="C:cytosol"/>
    <property type="evidence" value="ECO:0007669"/>
    <property type="project" value="TreeGrafter"/>
</dbReference>
<dbReference type="InterPro" id="IPR051786">
    <property type="entry name" value="ASN_synthetase/amidase"/>
</dbReference>